<accession>A0A095X3E1</accession>
<dbReference type="InterPro" id="IPR003156">
    <property type="entry name" value="DHHA1_dom"/>
</dbReference>
<sequence>MKLEKISKEHLDKFLEMVDKAETIAIASHVNPDGDNIGSSLGLRRSLEKYGKKVEVIAIDTIDDYLQFLPELDHYKEASLDKYDLFIIVDCSEFDRIGKATEIARRSDKTIVIDHHVGGKINCDLNMIYETSPATCELVYEIIDRLNLPMDKTIGTLLFTGLCTDTGRFMYSNVSEYTFRAAGRLITDGIDYEYIYENLYQSQPVAVMQFHNEIISKAEFFDKKAFAIATKAQVEKYGVQMGDAETIVNKLRDLREVNVSMIVKEYDDGEYKVSMRSKTADVAAVARAHGGGGHIKASGYSIFDESLEAACEKALAVLKEIDA</sequence>
<proteinExistence type="predicted"/>
<feature type="domain" description="DHHA1" evidence="2">
    <location>
        <begin position="235"/>
        <end position="319"/>
    </location>
</feature>
<dbReference type="InterPro" id="IPR038763">
    <property type="entry name" value="DHH_sf"/>
</dbReference>
<evidence type="ECO:0000313" key="3">
    <source>
        <dbReference type="EMBL" id="KGF04600.1"/>
    </source>
</evidence>
<dbReference type="Pfam" id="PF01368">
    <property type="entry name" value="DHH"/>
    <property type="match status" value="1"/>
</dbReference>
<evidence type="ECO:0000259" key="1">
    <source>
        <dbReference type="Pfam" id="PF01368"/>
    </source>
</evidence>
<dbReference type="eggNOG" id="COG0618">
    <property type="taxonomic scope" value="Bacteria"/>
</dbReference>
<dbReference type="InterPro" id="IPR001667">
    <property type="entry name" value="DDH_dom"/>
</dbReference>
<evidence type="ECO:0000259" key="2">
    <source>
        <dbReference type="Pfam" id="PF02272"/>
    </source>
</evidence>
<dbReference type="EMBL" id="JRMW01000027">
    <property type="protein sequence ID" value="KGF04600.1"/>
    <property type="molecule type" value="Genomic_DNA"/>
</dbReference>
<dbReference type="SUPFAM" id="SSF64182">
    <property type="entry name" value="DHH phosphoesterases"/>
    <property type="match status" value="1"/>
</dbReference>
<feature type="domain" description="DDH" evidence="1">
    <location>
        <begin position="24"/>
        <end position="161"/>
    </location>
</feature>
<gene>
    <name evidence="3" type="ORF">HMPREF1630_03415</name>
</gene>
<dbReference type="OrthoDB" id="9803668at2"/>
<evidence type="ECO:0000313" key="4">
    <source>
        <dbReference type="Proteomes" id="UP000029579"/>
    </source>
</evidence>
<dbReference type="PANTHER" id="PTHR47618:SF1">
    <property type="entry name" value="BIFUNCTIONAL OLIGORIBONUCLEASE AND PAP PHOSPHATASE NRNA"/>
    <property type="match status" value="1"/>
</dbReference>
<organism evidence="3 4">
    <name type="scientific">Anaerococcus lactolyticus S7-1-13</name>
    <dbReference type="NCBI Taxonomy" id="1284686"/>
    <lineage>
        <taxon>Bacteria</taxon>
        <taxon>Bacillati</taxon>
        <taxon>Bacillota</taxon>
        <taxon>Tissierellia</taxon>
        <taxon>Tissierellales</taxon>
        <taxon>Peptoniphilaceae</taxon>
        <taxon>Anaerococcus</taxon>
    </lineage>
</organism>
<dbReference type="GO" id="GO:0003676">
    <property type="term" value="F:nucleic acid binding"/>
    <property type="evidence" value="ECO:0007669"/>
    <property type="project" value="InterPro"/>
</dbReference>
<comment type="caution">
    <text evidence="3">The sequence shown here is derived from an EMBL/GenBank/DDBJ whole genome shotgun (WGS) entry which is preliminary data.</text>
</comment>
<dbReference type="Proteomes" id="UP000029579">
    <property type="component" value="Unassembled WGS sequence"/>
</dbReference>
<protein>
    <recommendedName>
        <fullName evidence="5">Exopolyphosphatase</fullName>
    </recommendedName>
</protein>
<name>A0A095X3E1_9FIRM</name>
<evidence type="ECO:0008006" key="5">
    <source>
        <dbReference type="Google" id="ProtNLM"/>
    </source>
</evidence>
<dbReference type="Pfam" id="PF02272">
    <property type="entry name" value="DHHA1"/>
    <property type="match status" value="1"/>
</dbReference>
<reference evidence="3 4" key="1">
    <citation type="submission" date="2014-07" db="EMBL/GenBank/DDBJ databases">
        <authorList>
            <person name="McCorrison J."/>
            <person name="Sanka R."/>
            <person name="Torralba M."/>
            <person name="Gillis M."/>
            <person name="Haft D.H."/>
            <person name="Methe B."/>
            <person name="Sutton G."/>
            <person name="Nelson K.E."/>
        </authorList>
    </citation>
    <scope>NUCLEOTIDE SEQUENCE [LARGE SCALE GENOMIC DNA]</scope>
    <source>
        <strain evidence="3 4">S7-1-13</strain>
    </source>
</reference>
<dbReference type="RefSeq" id="WP_004828466.1">
    <property type="nucleotide sequence ID" value="NZ_JRMW01000027.1"/>
</dbReference>
<dbReference type="InterPro" id="IPR051319">
    <property type="entry name" value="Oligoribo/pAp-PDE_c-di-AMP_PDE"/>
</dbReference>
<dbReference type="Gene3D" id="3.10.310.30">
    <property type="match status" value="1"/>
</dbReference>
<dbReference type="AlphaFoldDB" id="A0A095X3E1"/>
<dbReference type="Gene3D" id="3.90.1640.10">
    <property type="entry name" value="inorganic pyrophosphatase (n-terminal core)"/>
    <property type="match status" value="1"/>
</dbReference>
<dbReference type="PANTHER" id="PTHR47618">
    <property type="entry name" value="BIFUNCTIONAL OLIGORIBONUCLEASE AND PAP PHOSPHATASE NRNA"/>
    <property type="match status" value="1"/>
</dbReference>